<evidence type="ECO:0000313" key="5">
    <source>
        <dbReference type="Proteomes" id="UP000272316"/>
    </source>
</evidence>
<dbReference type="AlphaFoldDB" id="A0A3G8ZH67"/>
<organism evidence="4 5">
    <name type="scientific">Epilithonimonas vandammei</name>
    <dbReference type="NCBI Taxonomy" id="2487072"/>
    <lineage>
        <taxon>Bacteria</taxon>
        <taxon>Pseudomonadati</taxon>
        <taxon>Bacteroidota</taxon>
        <taxon>Flavobacteriia</taxon>
        <taxon>Flavobacteriales</taxon>
        <taxon>Weeksellaceae</taxon>
        <taxon>Chryseobacterium group</taxon>
        <taxon>Epilithonimonas</taxon>
    </lineage>
</organism>
<feature type="domain" description="Glycosyl transferase family 1" evidence="2">
    <location>
        <begin position="167"/>
        <end position="331"/>
    </location>
</feature>
<dbReference type="SUPFAM" id="SSF53756">
    <property type="entry name" value="UDP-Glycosyltransferase/glycogen phosphorylase"/>
    <property type="match status" value="1"/>
</dbReference>
<accession>A0A3G8ZH67</accession>
<evidence type="ECO:0000313" key="3">
    <source>
        <dbReference type="EMBL" id="AZI39613.1"/>
    </source>
</evidence>
<dbReference type="EMBL" id="CP034160">
    <property type="protein sequence ID" value="AZI56568.1"/>
    <property type="molecule type" value="Genomic_DNA"/>
</dbReference>
<dbReference type="Proteomes" id="UP000272316">
    <property type="component" value="Chromosome"/>
</dbReference>
<dbReference type="Gene3D" id="3.40.50.2000">
    <property type="entry name" value="Glycogen Phosphorylase B"/>
    <property type="match status" value="2"/>
</dbReference>
<dbReference type="InterPro" id="IPR001296">
    <property type="entry name" value="Glyco_trans_1"/>
</dbReference>
<proteinExistence type="predicted"/>
<reference evidence="6" key="2">
    <citation type="submission" date="2018-11" db="EMBL/GenBank/DDBJ databases">
        <title>Proposal to divide the Flavobacteriaceae and reorganize its genera based on Amino Acid Identity values calculated from whole genome sequences.</title>
        <authorList>
            <person name="Nicholson A.C."/>
            <person name="Gulvik C.A."/>
            <person name="Whitney A.M."/>
            <person name="Humrighouse B.W."/>
            <person name="Bell M."/>
            <person name="Holmes B."/>
            <person name="Steigerwalt A.B."/>
            <person name="Villarma A."/>
            <person name="Sheth M."/>
            <person name="Batra D."/>
            <person name="Pryor J."/>
            <person name="Bernardet J.-F."/>
            <person name="Hugo C."/>
            <person name="Kampfer P."/>
            <person name="Newman J.D."/>
            <person name="McQuiston J.R."/>
        </authorList>
    </citation>
    <scope>NUCLEOTIDE SEQUENCE [LARGE SCALE GENOMIC DNA]</scope>
    <source>
        <strain evidence="6">F5649</strain>
    </source>
</reference>
<dbReference type="PANTHER" id="PTHR46401">
    <property type="entry name" value="GLYCOSYLTRANSFERASE WBBK-RELATED"/>
    <property type="match status" value="1"/>
</dbReference>
<dbReference type="GO" id="GO:0016757">
    <property type="term" value="F:glycosyltransferase activity"/>
    <property type="evidence" value="ECO:0007669"/>
    <property type="project" value="InterPro"/>
</dbReference>
<dbReference type="Pfam" id="PF00534">
    <property type="entry name" value="Glycos_transf_1"/>
    <property type="match status" value="1"/>
</dbReference>
<sequence>MIIVNSRFLTQPITGVQRFAIEISLQLKKLFGNDIRFISPHNILQKEIAEKLEVEIVGKRSGHLWEQLDLPRFLKSKDSPLLINLTNTAPLFYKNKLTTIHDVAFLVYPKAYSKIFYYSYKVFIPKIIAGSKKVVTVSEFSKSEIYKYYPKINKNIEVVYNAVSNIFERFDKNINDKENNFLAVSSINQRKNFSLILKSFSLIKNEYPNYKLFIIGDINNSNFGDTDLSLYLKDENIKFLGRVSDESLVDYYSKALAFIYPSFYEGFGIPPLEAQACGCPVILAKTSSLPEVFKDSGLYCDPHSEIELKNIMIELIKNQKLRIELSEKGYKNADRFSWKKSGVAFKNIIDSL</sequence>
<name>A0A3G8ZH67_9FLAO</name>
<evidence type="ECO:0000313" key="4">
    <source>
        <dbReference type="EMBL" id="AZI56568.1"/>
    </source>
</evidence>
<dbReference type="PANTHER" id="PTHR46401:SF2">
    <property type="entry name" value="GLYCOSYLTRANSFERASE WBBK-RELATED"/>
    <property type="match status" value="1"/>
</dbReference>
<dbReference type="CDD" id="cd03809">
    <property type="entry name" value="GT4_MtfB-like"/>
    <property type="match status" value="1"/>
</dbReference>
<dbReference type="EMBL" id="CP034161">
    <property type="protein sequence ID" value="AZI39613.1"/>
    <property type="molecule type" value="Genomic_DNA"/>
</dbReference>
<dbReference type="RefSeq" id="WP_124801833.1">
    <property type="nucleotide sequence ID" value="NZ_CP034160.1"/>
</dbReference>
<gene>
    <name evidence="3" type="ORF">EIB74_06405</name>
    <name evidence="4" type="ORF">EIB75_15435</name>
</gene>
<dbReference type="OrthoDB" id="9801609at2"/>
<keyword evidence="1 4" id="KW-0808">Transferase</keyword>
<dbReference type="Proteomes" id="UP000281810">
    <property type="component" value="Chromosome"/>
</dbReference>
<evidence type="ECO:0000259" key="2">
    <source>
        <dbReference type="Pfam" id="PF00534"/>
    </source>
</evidence>
<protein>
    <submittedName>
        <fullName evidence="4">Glycosyltransferase family 1 protein</fullName>
    </submittedName>
</protein>
<keyword evidence="6" id="KW-1185">Reference proteome</keyword>
<reference evidence="4" key="3">
    <citation type="submission" date="2018-11" db="EMBL/GenBank/DDBJ databases">
        <title>Proposal to divide the Flavobacteriaceae and reorganize its genera based on Amino Acid Identity values calculated from whole genome sequences.</title>
        <authorList>
            <person name="Nicholson A.C."/>
            <person name="Gulvik C.A."/>
            <person name="Whitney A.M."/>
            <person name="Humrighouse B.W."/>
            <person name="Bell M."/>
            <person name="Holmes B."/>
            <person name="Steigerwalt A."/>
            <person name="Villarma A."/>
            <person name="Sheth M."/>
            <person name="Batra D."/>
            <person name="Pryor J."/>
            <person name="Bernardet J.-F."/>
            <person name="Hugo C."/>
            <person name="Kampfer P."/>
            <person name="Newman J."/>
            <person name="Mcquiston J.R."/>
        </authorList>
    </citation>
    <scope>NUCLEOTIDE SEQUENCE [LARGE SCALE GENOMIC DNA]</scope>
    <source>
        <strain evidence="3">F5649</strain>
        <strain evidence="4">H6466</strain>
    </source>
</reference>
<accession>A0A3G8Y3X3</accession>
<evidence type="ECO:0000256" key="1">
    <source>
        <dbReference type="ARBA" id="ARBA00022679"/>
    </source>
</evidence>
<reference evidence="5" key="1">
    <citation type="submission" date="2018-11" db="EMBL/GenBank/DDBJ databases">
        <title>Proposal to divide the Flavobacteriaceae and reorganize its genera based on Amino Acid Identity values calculated from whole genome sequences.</title>
        <authorList>
            <person name="Nicholson A.C."/>
            <person name="Gulvik C.A."/>
            <person name="Whitney A.M."/>
            <person name="Sheth M."/>
            <person name="Batra D."/>
            <person name="Pryor J."/>
            <person name="Bernardet J.-F."/>
            <person name="Hugo C."/>
            <person name="Kampfer P."/>
            <person name="Newman J.D."/>
            <person name="McQuiston J.R."/>
        </authorList>
    </citation>
    <scope>NUCLEOTIDE SEQUENCE [LARGE SCALE GENOMIC DNA]</scope>
    <source>
        <strain evidence="5">H6466</strain>
    </source>
</reference>
<evidence type="ECO:0000313" key="6">
    <source>
        <dbReference type="Proteomes" id="UP000281810"/>
    </source>
</evidence>
<dbReference type="KEGG" id="eva:EIB75_15435"/>